<sequence length="172" mass="19774">MYYVEVYKIIEIVGGNNTMSFGPQKISLEEAHSSGIDVNFEQMMNGEKRYRLVASDGSSYCRTVGSEQGAWQNSHYHKYVSELYLVQFGWIGYAEIDKNGDLKVHILHENEIVTVKPYVHHNIYMPANSVTHTIKYGSSGEEIDWFPSKELDIFTKNISEKDLLQLSKIKEK</sequence>
<evidence type="ECO:0000313" key="2">
    <source>
        <dbReference type="Proteomes" id="UP001596147"/>
    </source>
</evidence>
<name>A0ABW0LE28_9BACI</name>
<dbReference type="EMBL" id="JBHSMC010000003">
    <property type="protein sequence ID" value="MFC5464043.1"/>
    <property type="molecule type" value="Genomic_DNA"/>
</dbReference>
<gene>
    <name evidence="1" type="ORF">ACFPM4_04645</name>
</gene>
<evidence type="ECO:0000313" key="1">
    <source>
        <dbReference type="EMBL" id="MFC5464043.1"/>
    </source>
</evidence>
<reference evidence="2" key="1">
    <citation type="journal article" date="2019" name="Int. J. Syst. Evol. Microbiol.">
        <title>The Global Catalogue of Microorganisms (GCM) 10K type strain sequencing project: providing services to taxonomists for standard genome sequencing and annotation.</title>
        <authorList>
            <consortium name="The Broad Institute Genomics Platform"/>
            <consortium name="The Broad Institute Genome Sequencing Center for Infectious Disease"/>
            <person name="Wu L."/>
            <person name="Ma J."/>
        </authorList>
    </citation>
    <scope>NUCLEOTIDE SEQUENCE [LARGE SCALE GENOMIC DNA]</scope>
    <source>
        <strain evidence="2">CGMCC 1.12237</strain>
    </source>
</reference>
<comment type="caution">
    <text evidence="1">The sequence shown here is derived from an EMBL/GenBank/DDBJ whole genome shotgun (WGS) entry which is preliminary data.</text>
</comment>
<dbReference type="InterPro" id="IPR011051">
    <property type="entry name" value="RmlC_Cupin_sf"/>
</dbReference>
<dbReference type="Proteomes" id="UP001596147">
    <property type="component" value="Unassembled WGS sequence"/>
</dbReference>
<keyword evidence="2" id="KW-1185">Reference proteome</keyword>
<evidence type="ECO:0008006" key="3">
    <source>
        <dbReference type="Google" id="ProtNLM"/>
    </source>
</evidence>
<dbReference type="RefSeq" id="WP_382348281.1">
    <property type="nucleotide sequence ID" value="NZ_JBHSMC010000003.1"/>
</dbReference>
<proteinExistence type="predicted"/>
<organism evidence="1 2">
    <name type="scientific">Lederbergia graminis</name>
    <dbReference type="NCBI Taxonomy" id="735518"/>
    <lineage>
        <taxon>Bacteria</taxon>
        <taxon>Bacillati</taxon>
        <taxon>Bacillota</taxon>
        <taxon>Bacilli</taxon>
        <taxon>Bacillales</taxon>
        <taxon>Bacillaceae</taxon>
        <taxon>Lederbergia</taxon>
    </lineage>
</organism>
<protein>
    <recommendedName>
        <fullName evidence="3">Cupin type-1 domain-containing protein</fullName>
    </recommendedName>
</protein>
<accession>A0ABW0LE28</accession>
<dbReference type="SUPFAM" id="SSF51182">
    <property type="entry name" value="RmlC-like cupins"/>
    <property type="match status" value="1"/>
</dbReference>